<organism evidence="1 2">
    <name type="scientific">Porites evermanni</name>
    <dbReference type="NCBI Taxonomy" id="104178"/>
    <lineage>
        <taxon>Eukaryota</taxon>
        <taxon>Metazoa</taxon>
        <taxon>Cnidaria</taxon>
        <taxon>Anthozoa</taxon>
        <taxon>Hexacorallia</taxon>
        <taxon>Scleractinia</taxon>
        <taxon>Fungiina</taxon>
        <taxon>Poritidae</taxon>
        <taxon>Porites</taxon>
    </lineage>
</organism>
<comment type="caution">
    <text evidence="1">The sequence shown here is derived from an EMBL/GenBank/DDBJ whole genome shotgun (WGS) entry which is preliminary data.</text>
</comment>
<dbReference type="EMBL" id="CALNXI010000557">
    <property type="protein sequence ID" value="CAH3029209.1"/>
    <property type="molecule type" value="Genomic_DNA"/>
</dbReference>
<evidence type="ECO:0000313" key="1">
    <source>
        <dbReference type="EMBL" id="CAH3029209.1"/>
    </source>
</evidence>
<evidence type="ECO:0000313" key="2">
    <source>
        <dbReference type="Proteomes" id="UP001159427"/>
    </source>
</evidence>
<proteinExistence type="predicted"/>
<feature type="non-terminal residue" evidence="1">
    <location>
        <position position="1"/>
    </location>
</feature>
<reference evidence="1 2" key="1">
    <citation type="submission" date="2022-05" db="EMBL/GenBank/DDBJ databases">
        <authorList>
            <consortium name="Genoscope - CEA"/>
            <person name="William W."/>
        </authorList>
    </citation>
    <scope>NUCLEOTIDE SEQUENCE [LARGE SCALE GENOMIC DNA]</scope>
</reference>
<dbReference type="Proteomes" id="UP001159427">
    <property type="component" value="Unassembled WGS sequence"/>
</dbReference>
<keyword evidence="2" id="KW-1185">Reference proteome</keyword>
<name>A0ABN8MKL3_9CNID</name>
<accession>A0ABN8MKL3</accession>
<sequence>LLVAFFEVLKRHFLDARWKKLATQFFCRRLCQVEGNTEFVMNTSKATVELVVDKKSFQWCYIEVERIVKNKS</sequence>
<protein>
    <submittedName>
        <fullName evidence="1">Uncharacterized protein</fullName>
    </submittedName>
</protein>
<gene>
    <name evidence="1" type="ORF">PEVE_00035694</name>
</gene>